<reference evidence="1 2" key="1">
    <citation type="journal article" date="2013" name="Genome Announc.">
        <title>Complete Genome Sequence of the Probiotic Bifidobacterium thermophilum Strain RBL67.</title>
        <authorList>
            <person name="Jans C."/>
            <person name="Lacroix C."/>
            <person name="Follador R."/>
            <person name="Stevens M.J."/>
        </authorList>
    </citation>
    <scope>NUCLEOTIDE SEQUENCE [LARGE SCALE GENOMIC DNA]</scope>
    <source>
        <strain evidence="1 2">RBL67</strain>
    </source>
</reference>
<protein>
    <submittedName>
        <fullName evidence="1">Uncharacterized protein</fullName>
    </submittedName>
</protein>
<evidence type="ECO:0000313" key="2">
    <source>
        <dbReference type="Proteomes" id="UP000011835"/>
    </source>
</evidence>
<dbReference type="HOGENOM" id="CLU_3340753_0_0_11"/>
<name>M4RDX1_9BIFI</name>
<gene>
    <name evidence="1" type="ORF">D805_0097</name>
</gene>
<accession>M4RDX1</accession>
<dbReference type="Proteomes" id="UP000011835">
    <property type="component" value="Chromosome"/>
</dbReference>
<evidence type="ECO:0000313" key="1">
    <source>
        <dbReference type="EMBL" id="AGH40364.1"/>
    </source>
</evidence>
<organism evidence="1 2">
    <name type="scientific">Bifidobacterium thermophilum RBL67</name>
    <dbReference type="NCBI Taxonomy" id="1254439"/>
    <lineage>
        <taxon>Bacteria</taxon>
        <taxon>Bacillati</taxon>
        <taxon>Actinomycetota</taxon>
        <taxon>Actinomycetes</taxon>
        <taxon>Bifidobacteriales</taxon>
        <taxon>Bifidobacteriaceae</taxon>
        <taxon>Bifidobacterium</taxon>
    </lineage>
</organism>
<keyword evidence="2" id="KW-1185">Reference proteome</keyword>
<dbReference type="KEGG" id="btp:D805_0097"/>
<dbReference type="AlphaFoldDB" id="M4RDX1"/>
<sequence>MLVDILPLPTLTVISASAVGYDSASADATVVSASAEG</sequence>
<proteinExistence type="predicted"/>
<dbReference type="PATRIC" id="fig|1254439.12.peg.94"/>
<dbReference type="EMBL" id="CP004346">
    <property type="protein sequence ID" value="AGH40364.1"/>
    <property type="molecule type" value="Genomic_DNA"/>
</dbReference>